<dbReference type="Proteomes" id="UP001519460">
    <property type="component" value="Unassembled WGS sequence"/>
</dbReference>
<reference evidence="1 2" key="1">
    <citation type="journal article" date="2023" name="Sci. Data">
        <title>Genome assembly of the Korean intertidal mud-creeper Batillaria attramentaria.</title>
        <authorList>
            <person name="Patra A.K."/>
            <person name="Ho P.T."/>
            <person name="Jun S."/>
            <person name="Lee S.J."/>
            <person name="Kim Y."/>
            <person name="Won Y.J."/>
        </authorList>
    </citation>
    <scope>NUCLEOTIDE SEQUENCE [LARGE SCALE GENOMIC DNA]</scope>
    <source>
        <strain evidence="1">Wonlab-2016</strain>
    </source>
</reference>
<protein>
    <submittedName>
        <fullName evidence="1">Uncharacterized protein</fullName>
    </submittedName>
</protein>
<evidence type="ECO:0000313" key="2">
    <source>
        <dbReference type="Proteomes" id="UP001519460"/>
    </source>
</evidence>
<organism evidence="1 2">
    <name type="scientific">Batillaria attramentaria</name>
    <dbReference type="NCBI Taxonomy" id="370345"/>
    <lineage>
        <taxon>Eukaryota</taxon>
        <taxon>Metazoa</taxon>
        <taxon>Spiralia</taxon>
        <taxon>Lophotrochozoa</taxon>
        <taxon>Mollusca</taxon>
        <taxon>Gastropoda</taxon>
        <taxon>Caenogastropoda</taxon>
        <taxon>Sorbeoconcha</taxon>
        <taxon>Cerithioidea</taxon>
        <taxon>Batillariidae</taxon>
        <taxon>Batillaria</taxon>
    </lineage>
</organism>
<comment type="caution">
    <text evidence="1">The sequence shown here is derived from an EMBL/GenBank/DDBJ whole genome shotgun (WGS) entry which is preliminary data.</text>
</comment>
<dbReference type="EMBL" id="JACVVK020000216">
    <property type="protein sequence ID" value="KAK7484090.1"/>
    <property type="molecule type" value="Genomic_DNA"/>
</dbReference>
<dbReference type="AlphaFoldDB" id="A0ABD0KAE1"/>
<name>A0ABD0KAE1_9CAEN</name>
<evidence type="ECO:0000313" key="1">
    <source>
        <dbReference type="EMBL" id="KAK7484090.1"/>
    </source>
</evidence>
<gene>
    <name evidence="1" type="ORF">BaRGS_00024702</name>
</gene>
<feature type="non-terminal residue" evidence="1">
    <location>
        <position position="66"/>
    </location>
</feature>
<keyword evidence="2" id="KW-1185">Reference proteome</keyword>
<accession>A0ABD0KAE1</accession>
<sequence>MTSSRSACHSPFDFFMLVKHFCGSEDSVARVTSHEVAPRPFTVFYTSLHVMYTAVMSDYWGVKPEV</sequence>
<proteinExistence type="predicted"/>